<dbReference type="EMBL" id="CP003620">
    <property type="protein sequence ID" value="AFZ14564.1"/>
    <property type="molecule type" value="Genomic_DNA"/>
</dbReference>
<dbReference type="STRING" id="1173022.Cri9333_3754"/>
<gene>
    <name evidence="1" type="ORF">Cri9333_3754</name>
</gene>
<reference evidence="1 2" key="1">
    <citation type="submission" date="2012-06" db="EMBL/GenBank/DDBJ databases">
        <title>Finished chromosome of genome of Crinalium epipsammum PCC 9333.</title>
        <authorList>
            <consortium name="US DOE Joint Genome Institute"/>
            <person name="Gugger M."/>
            <person name="Coursin T."/>
            <person name="Rippka R."/>
            <person name="Tandeau De Marsac N."/>
            <person name="Huntemann M."/>
            <person name="Wei C.-L."/>
            <person name="Han J."/>
            <person name="Detter J.C."/>
            <person name="Han C."/>
            <person name="Tapia R."/>
            <person name="Davenport K."/>
            <person name="Daligault H."/>
            <person name="Erkkila T."/>
            <person name="Gu W."/>
            <person name="Munk A.C.C."/>
            <person name="Teshima H."/>
            <person name="Xu Y."/>
            <person name="Chain P."/>
            <person name="Chen A."/>
            <person name="Krypides N."/>
            <person name="Mavromatis K."/>
            <person name="Markowitz V."/>
            <person name="Szeto E."/>
            <person name="Ivanova N."/>
            <person name="Mikhailova N."/>
            <person name="Ovchinnikova G."/>
            <person name="Pagani I."/>
            <person name="Pati A."/>
            <person name="Goodwin L."/>
            <person name="Peters L."/>
            <person name="Pitluck S."/>
            <person name="Woyke T."/>
            <person name="Kerfeld C."/>
        </authorList>
    </citation>
    <scope>NUCLEOTIDE SEQUENCE [LARGE SCALE GENOMIC DNA]</scope>
    <source>
        <strain evidence="1 2">PCC 9333</strain>
    </source>
</reference>
<proteinExistence type="predicted"/>
<dbReference type="InterPro" id="IPR010985">
    <property type="entry name" value="Ribbon_hlx_hlx"/>
</dbReference>
<dbReference type="Gene3D" id="1.20.5.340">
    <property type="match status" value="1"/>
</dbReference>
<dbReference type="OrthoDB" id="425734at2"/>
<dbReference type="GO" id="GO:0006355">
    <property type="term" value="P:regulation of DNA-templated transcription"/>
    <property type="evidence" value="ECO:0007669"/>
    <property type="project" value="InterPro"/>
</dbReference>
<dbReference type="Proteomes" id="UP000010472">
    <property type="component" value="Chromosome"/>
</dbReference>
<evidence type="ECO:0000313" key="1">
    <source>
        <dbReference type="EMBL" id="AFZ14564.1"/>
    </source>
</evidence>
<protein>
    <submittedName>
        <fullName evidence="1">Uncharacterized protein</fullName>
    </submittedName>
</protein>
<dbReference type="AlphaFoldDB" id="K9W452"/>
<keyword evidence="2" id="KW-1185">Reference proteome</keyword>
<organism evidence="1 2">
    <name type="scientific">Crinalium epipsammum PCC 9333</name>
    <dbReference type="NCBI Taxonomy" id="1173022"/>
    <lineage>
        <taxon>Bacteria</taxon>
        <taxon>Bacillati</taxon>
        <taxon>Cyanobacteriota</taxon>
        <taxon>Cyanophyceae</taxon>
        <taxon>Gomontiellales</taxon>
        <taxon>Gomontiellaceae</taxon>
        <taxon>Crinalium</taxon>
    </lineage>
</organism>
<accession>K9W452</accession>
<evidence type="ECO:0000313" key="2">
    <source>
        <dbReference type="Proteomes" id="UP000010472"/>
    </source>
</evidence>
<sequence length="130" mass="14676">MSENPQVSCQVPPDWKAKIQHLAVLRGKTPEEIIYEALGQYLGEEQSTNETRFNTLEVEVSSLNTNIASLTSTVKDLQQRLVTAASIISIPETNSIPAPKMIQNINSLYQEDLEDEPDEILYEFLDPKDR</sequence>
<dbReference type="HOGENOM" id="CLU_1934526_0_0_3"/>
<dbReference type="RefSeq" id="WP_015204665.1">
    <property type="nucleotide sequence ID" value="NC_019753.1"/>
</dbReference>
<dbReference type="SUPFAM" id="SSF47598">
    <property type="entry name" value="Ribbon-helix-helix"/>
    <property type="match status" value="1"/>
</dbReference>
<name>K9W452_9CYAN</name>
<dbReference type="KEGG" id="cep:Cri9333_3754"/>